<feature type="non-terminal residue" evidence="2">
    <location>
        <position position="1"/>
    </location>
</feature>
<dbReference type="AlphaFoldDB" id="A0A5N5SMR1"/>
<proteinExistence type="predicted"/>
<evidence type="ECO:0000313" key="2">
    <source>
        <dbReference type="EMBL" id="KAB7495374.1"/>
    </source>
</evidence>
<accession>A0A5N5SMR1</accession>
<name>A0A5N5SMR1_9CRUS</name>
<protein>
    <submittedName>
        <fullName evidence="2">Uncharacterized protein</fullName>
    </submittedName>
</protein>
<keyword evidence="1" id="KW-1133">Transmembrane helix</keyword>
<keyword evidence="1" id="KW-0812">Transmembrane</keyword>
<evidence type="ECO:0000313" key="3">
    <source>
        <dbReference type="Proteomes" id="UP000326759"/>
    </source>
</evidence>
<dbReference type="Proteomes" id="UP000326759">
    <property type="component" value="Unassembled WGS sequence"/>
</dbReference>
<dbReference type="EMBL" id="SEYY01022670">
    <property type="protein sequence ID" value="KAB7495374.1"/>
    <property type="molecule type" value="Genomic_DNA"/>
</dbReference>
<gene>
    <name evidence="2" type="ORF">Anas_05479</name>
</gene>
<sequence length="94" mass="10782">NEIDCIVRFVFIRLHQTVGPQGTKWFKPVLYMFASFAVGFYCQFFPLDILYGNAGINDDGRDDEDDDDISLLLKLLNVMIDSVDIGPQLNHFHI</sequence>
<keyword evidence="1" id="KW-0472">Membrane</keyword>
<organism evidence="2 3">
    <name type="scientific">Armadillidium nasatum</name>
    <dbReference type="NCBI Taxonomy" id="96803"/>
    <lineage>
        <taxon>Eukaryota</taxon>
        <taxon>Metazoa</taxon>
        <taxon>Ecdysozoa</taxon>
        <taxon>Arthropoda</taxon>
        <taxon>Crustacea</taxon>
        <taxon>Multicrustacea</taxon>
        <taxon>Malacostraca</taxon>
        <taxon>Eumalacostraca</taxon>
        <taxon>Peracarida</taxon>
        <taxon>Isopoda</taxon>
        <taxon>Oniscidea</taxon>
        <taxon>Crinocheta</taxon>
        <taxon>Armadillidiidae</taxon>
        <taxon>Armadillidium</taxon>
    </lineage>
</organism>
<feature type="transmembrane region" description="Helical" evidence="1">
    <location>
        <begin position="29"/>
        <end position="51"/>
    </location>
</feature>
<evidence type="ECO:0000256" key="1">
    <source>
        <dbReference type="SAM" id="Phobius"/>
    </source>
</evidence>
<keyword evidence="3" id="KW-1185">Reference proteome</keyword>
<comment type="caution">
    <text evidence="2">The sequence shown here is derived from an EMBL/GenBank/DDBJ whole genome shotgun (WGS) entry which is preliminary data.</text>
</comment>
<feature type="non-terminal residue" evidence="2">
    <location>
        <position position="94"/>
    </location>
</feature>
<reference evidence="2 3" key="1">
    <citation type="journal article" date="2019" name="PLoS Biol.">
        <title>Sex chromosomes control vertical transmission of feminizing Wolbachia symbionts in an isopod.</title>
        <authorList>
            <person name="Becking T."/>
            <person name="Chebbi M.A."/>
            <person name="Giraud I."/>
            <person name="Moumen B."/>
            <person name="Laverre T."/>
            <person name="Caubet Y."/>
            <person name="Peccoud J."/>
            <person name="Gilbert C."/>
            <person name="Cordaux R."/>
        </authorList>
    </citation>
    <scope>NUCLEOTIDE SEQUENCE [LARGE SCALE GENOMIC DNA]</scope>
    <source>
        <strain evidence="2">ANa2</strain>
        <tissue evidence="2">Whole body excluding digestive tract and cuticle</tissue>
    </source>
</reference>